<dbReference type="AlphaFoldDB" id="A0A1H9RHD3"/>
<accession>A0A1H9RHD3</accession>
<keyword evidence="2" id="KW-1185">Reference proteome</keyword>
<evidence type="ECO:0000313" key="2">
    <source>
        <dbReference type="Proteomes" id="UP000198571"/>
    </source>
</evidence>
<reference evidence="2" key="1">
    <citation type="submission" date="2016-10" db="EMBL/GenBank/DDBJ databases">
        <authorList>
            <person name="Varghese N."/>
            <person name="Submissions S."/>
        </authorList>
    </citation>
    <scope>NUCLEOTIDE SEQUENCE [LARGE SCALE GENOMIC DNA]</scope>
    <source>
        <strain evidence="2">S9</strain>
    </source>
</reference>
<proteinExistence type="predicted"/>
<evidence type="ECO:0000313" key="1">
    <source>
        <dbReference type="EMBL" id="SER72104.1"/>
    </source>
</evidence>
<dbReference type="STRING" id="1601833.SAMN05518684_103152"/>
<sequence>MNISDKAKGYIQGILNEHNASNIKIFIAGMG</sequence>
<dbReference type="Proteomes" id="UP000198571">
    <property type="component" value="Unassembled WGS sequence"/>
</dbReference>
<gene>
    <name evidence="1" type="ORF">SAMN05518684_103152</name>
</gene>
<organism evidence="1 2">
    <name type="scientific">Salipaludibacillus aurantiacus</name>
    <dbReference type="NCBI Taxonomy" id="1601833"/>
    <lineage>
        <taxon>Bacteria</taxon>
        <taxon>Bacillati</taxon>
        <taxon>Bacillota</taxon>
        <taxon>Bacilli</taxon>
        <taxon>Bacillales</taxon>
        <taxon>Bacillaceae</taxon>
    </lineage>
</organism>
<protein>
    <submittedName>
        <fullName evidence="1">Uncharacterized protein</fullName>
    </submittedName>
</protein>
<name>A0A1H9RHD3_9BACI</name>
<dbReference type="EMBL" id="FOGT01000003">
    <property type="protein sequence ID" value="SER72104.1"/>
    <property type="molecule type" value="Genomic_DNA"/>
</dbReference>